<feature type="domain" description="CBM-cenC" evidence="2">
    <location>
        <begin position="26"/>
        <end position="107"/>
    </location>
</feature>
<dbReference type="AlphaFoldDB" id="A0AA36AQ98"/>
<evidence type="ECO:0000259" key="2">
    <source>
        <dbReference type="Pfam" id="PF02018"/>
    </source>
</evidence>
<evidence type="ECO:0000256" key="1">
    <source>
        <dbReference type="ARBA" id="ARBA00022801"/>
    </source>
</evidence>
<dbReference type="Gene3D" id="2.60.120.260">
    <property type="entry name" value="Galactose-binding domain-like"/>
    <property type="match status" value="1"/>
</dbReference>
<protein>
    <submittedName>
        <fullName evidence="3">XP_014788451.1PREDICTED: uncharacterized protein LOC106882323</fullName>
    </submittedName>
</protein>
<evidence type="ECO:0000313" key="3">
    <source>
        <dbReference type="EMBL" id="CAI9719247.1"/>
    </source>
</evidence>
<dbReference type="InterPro" id="IPR008979">
    <property type="entry name" value="Galactose-bd-like_sf"/>
</dbReference>
<dbReference type="InterPro" id="IPR003305">
    <property type="entry name" value="CenC_carb-bd"/>
</dbReference>
<dbReference type="GO" id="GO:0016798">
    <property type="term" value="F:hydrolase activity, acting on glycosyl bonds"/>
    <property type="evidence" value="ECO:0007669"/>
    <property type="project" value="InterPro"/>
</dbReference>
<dbReference type="Proteomes" id="UP001162480">
    <property type="component" value="Chromosome 3"/>
</dbReference>
<dbReference type="Pfam" id="PF02018">
    <property type="entry name" value="CBM_4_9"/>
    <property type="match status" value="1"/>
</dbReference>
<dbReference type="SUPFAM" id="SSF49785">
    <property type="entry name" value="Galactose-binding domain-like"/>
    <property type="match status" value="1"/>
</dbReference>
<evidence type="ECO:0000313" key="4">
    <source>
        <dbReference type="Proteomes" id="UP001162480"/>
    </source>
</evidence>
<organism evidence="3 4">
    <name type="scientific">Octopus vulgaris</name>
    <name type="common">Common octopus</name>
    <dbReference type="NCBI Taxonomy" id="6645"/>
    <lineage>
        <taxon>Eukaryota</taxon>
        <taxon>Metazoa</taxon>
        <taxon>Spiralia</taxon>
        <taxon>Lophotrochozoa</taxon>
        <taxon>Mollusca</taxon>
        <taxon>Cephalopoda</taxon>
        <taxon>Coleoidea</taxon>
        <taxon>Octopodiformes</taxon>
        <taxon>Octopoda</taxon>
        <taxon>Incirrata</taxon>
        <taxon>Octopodidae</taxon>
        <taxon>Octopus</taxon>
    </lineage>
</organism>
<proteinExistence type="predicted"/>
<gene>
    <name evidence="3" type="ORF">OCTVUL_1B022698</name>
</gene>
<dbReference type="EMBL" id="OX597816">
    <property type="protein sequence ID" value="CAI9719247.1"/>
    <property type="molecule type" value="Genomic_DNA"/>
</dbReference>
<keyword evidence="1" id="KW-0378">Hydrolase</keyword>
<sequence>MQGSKYDDIGLGVCTMLDDVAVKAGNEILNGDFEEMNSFSQPTGWKAIGCKLVTSEATKASGDRSVVVTSRAGYWAGPRQVINGTQLAGKRFIIAAWVRLGATNDITNKSTISNGLLTEKENSFSGRHRGYRIQIVAKYKNGSKEIYDVIGSIGAIHEEWRQILENHVFPKALTGLVTIFVQGEYGIFPYFDFYVDDISIRSWKAPEGWREEANRRIRKYRQREVELV</sequence>
<keyword evidence="4" id="KW-1185">Reference proteome</keyword>
<accession>A0AA36AQ98</accession>
<name>A0AA36AQ98_OCTVU</name>
<reference evidence="3" key="1">
    <citation type="submission" date="2023-08" db="EMBL/GenBank/DDBJ databases">
        <authorList>
            <person name="Alioto T."/>
            <person name="Alioto T."/>
            <person name="Gomez Garrido J."/>
        </authorList>
    </citation>
    <scope>NUCLEOTIDE SEQUENCE</scope>
</reference>